<comment type="caution">
    <text evidence="1">The sequence shown here is derived from an EMBL/GenBank/DDBJ whole genome shotgun (WGS) entry which is preliminary data.</text>
</comment>
<accession>A0A4R5B104</accession>
<proteinExistence type="predicted"/>
<gene>
    <name evidence="1" type="ORF">E1293_25655</name>
</gene>
<dbReference type="AlphaFoldDB" id="A0A4R5B104"/>
<evidence type="ECO:0000313" key="2">
    <source>
        <dbReference type="Proteomes" id="UP000295578"/>
    </source>
</evidence>
<name>A0A4R5B104_9ACTN</name>
<reference evidence="1 2" key="1">
    <citation type="submission" date="2019-03" db="EMBL/GenBank/DDBJ databases">
        <title>Draft genome sequences of novel Actinobacteria.</title>
        <authorList>
            <person name="Sahin N."/>
            <person name="Ay H."/>
            <person name="Saygin H."/>
        </authorList>
    </citation>
    <scope>NUCLEOTIDE SEQUENCE [LARGE SCALE GENOMIC DNA]</scope>
    <source>
        <strain evidence="1 2">DSM 45941</strain>
    </source>
</reference>
<evidence type="ECO:0000313" key="1">
    <source>
        <dbReference type="EMBL" id="TDD77826.1"/>
    </source>
</evidence>
<protein>
    <submittedName>
        <fullName evidence="1">Uncharacterized protein</fullName>
    </submittedName>
</protein>
<sequence>MSAEPIGPAPRTTGPDEYEVIHLGGEAAAVVPLDDYRRLKALEQAATPEALDAAEAAARSAAMDEWEAAGRPGAVSHEEFMAEILGSGV</sequence>
<organism evidence="1 2">
    <name type="scientific">Actinomadura darangshiensis</name>
    <dbReference type="NCBI Taxonomy" id="705336"/>
    <lineage>
        <taxon>Bacteria</taxon>
        <taxon>Bacillati</taxon>
        <taxon>Actinomycetota</taxon>
        <taxon>Actinomycetes</taxon>
        <taxon>Streptosporangiales</taxon>
        <taxon>Thermomonosporaceae</taxon>
        <taxon>Actinomadura</taxon>
    </lineage>
</organism>
<dbReference type="RefSeq" id="WP_132200032.1">
    <property type="nucleotide sequence ID" value="NZ_SMKY01000131.1"/>
</dbReference>
<keyword evidence="2" id="KW-1185">Reference proteome</keyword>
<dbReference type="Proteomes" id="UP000295578">
    <property type="component" value="Unassembled WGS sequence"/>
</dbReference>
<dbReference type="EMBL" id="SMKY01000131">
    <property type="protein sequence ID" value="TDD77826.1"/>
    <property type="molecule type" value="Genomic_DNA"/>
</dbReference>
<dbReference type="OrthoDB" id="3483393at2"/>